<comment type="caution">
    <text evidence="7">The sequence shown here is derived from an EMBL/GenBank/DDBJ whole genome shotgun (WGS) entry which is preliminary data.</text>
</comment>
<dbReference type="SUPFAM" id="SSF56112">
    <property type="entry name" value="Protein kinase-like (PK-like)"/>
    <property type="match status" value="1"/>
</dbReference>
<sequence length="578" mass="63032">MQFGKYRLVKKLATGGMAEVFLAKAAGPMGFEKNLVIKRILPHLAEDPRFVEMFLAEARLAALLNHPNIVQIFDFGEFEETYYLAMEFIDGPNLRTLSRRARDSGIRLPPVYCAKIISQACDGLAFAHDFVSPETGAPLNLIHRDVSPDNILLSRQGAVKVVDFGIAKAANQEHRTQTGMIKGKLAYMPPEQLQGQPLDRRVDVYALGVVLYELLTGHKPFDATTDVSMMQAIIFEPFVPASHRRPDLPRALSQILDRALGKVREHRYPDCRAFQAELDRFIHSSEESVGVWQLSQWVLGVLGEAPMPTASTSFATGVGISRVETATRSPQTAVARSSRTSMDEGSKVSMVGPSSTLAGAESSVSEEPLPPVPQRGTGRWVIWASLLLLVVGGGVWGSLQSAAERPDAPPELPALQASLQQKSPSVQEPEPPRVQEQEPPHEPEPAPTLEPQAIADEPKPEVEPVVEKSAPPPQRAPVKPTPRKVSRKLLSPATAPAPAPTPTAPVSQMATLEFRIRPYAIVVLDGKQLGQTPLAPTEVVAGTHSVLLINKDLRKEVTRSVEVKAGQVNVFKHNLLEE</sequence>
<feature type="compositionally biased region" description="Basic and acidic residues" evidence="5">
    <location>
        <begin position="456"/>
        <end position="466"/>
    </location>
</feature>
<dbReference type="GO" id="GO:0005524">
    <property type="term" value="F:ATP binding"/>
    <property type="evidence" value="ECO:0007669"/>
    <property type="project" value="UniProtKB-KW"/>
</dbReference>
<proteinExistence type="predicted"/>
<evidence type="ECO:0000256" key="5">
    <source>
        <dbReference type="SAM" id="MobiDB-lite"/>
    </source>
</evidence>
<dbReference type="PROSITE" id="PS00109">
    <property type="entry name" value="PROTEIN_KINASE_TYR"/>
    <property type="match status" value="1"/>
</dbReference>
<dbReference type="InterPro" id="IPR013229">
    <property type="entry name" value="PEGA"/>
</dbReference>
<evidence type="ECO:0000313" key="7">
    <source>
        <dbReference type="EMBL" id="KFE63159.1"/>
    </source>
</evidence>
<feature type="domain" description="Protein kinase" evidence="6">
    <location>
        <begin position="6"/>
        <end position="282"/>
    </location>
</feature>
<dbReference type="InterPro" id="IPR000719">
    <property type="entry name" value="Prot_kinase_dom"/>
</dbReference>
<dbReference type="Pfam" id="PF08308">
    <property type="entry name" value="PEGA"/>
    <property type="match status" value="1"/>
</dbReference>
<dbReference type="InterPro" id="IPR011009">
    <property type="entry name" value="Kinase-like_dom_sf"/>
</dbReference>
<dbReference type="PROSITE" id="PS50011">
    <property type="entry name" value="PROTEIN_KINASE_DOM"/>
    <property type="match status" value="1"/>
</dbReference>
<keyword evidence="7" id="KW-0723">Serine/threonine-protein kinase</keyword>
<evidence type="ECO:0000313" key="8">
    <source>
        <dbReference type="Proteomes" id="UP000028725"/>
    </source>
</evidence>
<accession>A0A085W646</accession>
<organism evidence="7 8">
    <name type="scientific">Hyalangium minutum</name>
    <dbReference type="NCBI Taxonomy" id="394096"/>
    <lineage>
        <taxon>Bacteria</taxon>
        <taxon>Pseudomonadati</taxon>
        <taxon>Myxococcota</taxon>
        <taxon>Myxococcia</taxon>
        <taxon>Myxococcales</taxon>
        <taxon>Cystobacterineae</taxon>
        <taxon>Archangiaceae</taxon>
        <taxon>Hyalangium</taxon>
    </lineage>
</organism>
<dbReference type="PATRIC" id="fig|394096.3.peg.7083"/>
<evidence type="ECO:0000256" key="2">
    <source>
        <dbReference type="ARBA" id="ARBA00022741"/>
    </source>
</evidence>
<keyword evidence="4" id="KW-0067">ATP-binding</keyword>
<feature type="compositionally biased region" description="Polar residues" evidence="5">
    <location>
        <begin position="325"/>
        <end position="340"/>
    </location>
</feature>
<dbReference type="PANTHER" id="PTHR43289:SF6">
    <property type="entry name" value="SERINE_THREONINE-PROTEIN KINASE NEKL-3"/>
    <property type="match status" value="1"/>
</dbReference>
<dbReference type="PANTHER" id="PTHR43289">
    <property type="entry name" value="MITOGEN-ACTIVATED PROTEIN KINASE KINASE KINASE 20-RELATED"/>
    <property type="match status" value="1"/>
</dbReference>
<dbReference type="Pfam" id="PF00069">
    <property type="entry name" value="Pkinase"/>
    <property type="match status" value="1"/>
</dbReference>
<dbReference type="RefSeq" id="WP_044196117.1">
    <property type="nucleotide sequence ID" value="NZ_JMCB01000018.1"/>
</dbReference>
<dbReference type="GO" id="GO:0004674">
    <property type="term" value="F:protein serine/threonine kinase activity"/>
    <property type="evidence" value="ECO:0007669"/>
    <property type="project" value="UniProtKB-KW"/>
</dbReference>
<dbReference type="Proteomes" id="UP000028725">
    <property type="component" value="Unassembled WGS sequence"/>
</dbReference>
<feature type="compositionally biased region" description="Basic and acidic residues" evidence="5">
    <location>
        <begin position="430"/>
        <end position="444"/>
    </location>
</feature>
<dbReference type="Gene3D" id="1.10.510.10">
    <property type="entry name" value="Transferase(Phosphotransferase) domain 1"/>
    <property type="match status" value="1"/>
</dbReference>
<dbReference type="InterPro" id="IPR008266">
    <property type="entry name" value="Tyr_kinase_AS"/>
</dbReference>
<keyword evidence="1" id="KW-0808">Transferase</keyword>
<evidence type="ECO:0000259" key="6">
    <source>
        <dbReference type="PROSITE" id="PS50011"/>
    </source>
</evidence>
<feature type="region of interest" description="Disordered" evidence="5">
    <location>
        <begin position="325"/>
        <end position="374"/>
    </location>
</feature>
<dbReference type="CDD" id="cd14014">
    <property type="entry name" value="STKc_PknB_like"/>
    <property type="match status" value="1"/>
</dbReference>
<keyword evidence="8" id="KW-1185">Reference proteome</keyword>
<keyword evidence="3 7" id="KW-0418">Kinase</keyword>
<keyword evidence="2" id="KW-0547">Nucleotide-binding</keyword>
<evidence type="ECO:0000256" key="4">
    <source>
        <dbReference type="ARBA" id="ARBA00022840"/>
    </source>
</evidence>
<dbReference type="STRING" id="394096.DB31_2752"/>
<protein>
    <submittedName>
        <fullName evidence="7">Serine/threonine protein kinase PrkC, regulator of stationary phase</fullName>
    </submittedName>
</protein>
<evidence type="ECO:0000256" key="3">
    <source>
        <dbReference type="ARBA" id="ARBA00022777"/>
    </source>
</evidence>
<reference evidence="7 8" key="1">
    <citation type="submission" date="2014-04" db="EMBL/GenBank/DDBJ databases">
        <title>Genome assembly of Hyalangium minutum DSM 14724.</title>
        <authorList>
            <person name="Sharma G."/>
            <person name="Subramanian S."/>
        </authorList>
    </citation>
    <scope>NUCLEOTIDE SEQUENCE [LARGE SCALE GENOMIC DNA]</scope>
    <source>
        <strain evidence="7 8">DSM 14724</strain>
    </source>
</reference>
<dbReference type="AlphaFoldDB" id="A0A085W646"/>
<evidence type="ECO:0000256" key="1">
    <source>
        <dbReference type="ARBA" id="ARBA00022679"/>
    </source>
</evidence>
<dbReference type="OrthoDB" id="9801841at2"/>
<dbReference type="EMBL" id="JMCB01000018">
    <property type="protein sequence ID" value="KFE63159.1"/>
    <property type="molecule type" value="Genomic_DNA"/>
</dbReference>
<name>A0A085W646_9BACT</name>
<feature type="region of interest" description="Disordered" evidence="5">
    <location>
        <begin position="418"/>
        <end position="505"/>
    </location>
</feature>
<dbReference type="Gene3D" id="3.30.200.20">
    <property type="entry name" value="Phosphorylase Kinase, domain 1"/>
    <property type="match status" value="1"/>
</dbReference>
<gene>
    <name evidence="7" type="ORF">DB31_2752</name>
</gene>